<dbReference type="AlphaFoldDB" id="E2Z9J0"/>
<dbReference type="PANTHER" id="PTHR11728:SF1">
    <property type="entry name" value="GLYCEROL-3-PHOSPHATE DEHYDROGENASE [NAD(+)] 2, CHLOROPLASTIC"/>
    <property type="match status" value="1"/>
</dbReference>
<evidence type="ECO:0000256" key="10">
    <source>
        <dbReference type="PIRSR" id="PIRSR000114-3"/>
    </source>
</evidence>
<dbReference type="PROSITE" id="PS00957">
    <property type="entry name" value="NAD_G3PDH"/>
    <property type="match status" value="1"/>
</dbReference>
<evidence type="ECO:0000256" key="1">
    <source>
        <dbReference type="ARBA" id="ARBA00011009"/>
    </source>
</evidence>
<feature type="active site" description="Proton acceptor" evidence="9">
    <location>
        <position position="187"/>
    </location>
</feature>
<evidence type="ECO:0000256" key="5">
    <source>
        <dbReference type="ARBA" id="ARBA00023027"/>
    </source>
</evidence>
<evidence type="ECO:0000259" key="14">
    <source>
        <dbReference type="Pfam" id="PF07479"/>
    </source>
</evidence>
<dbReference type="RefSeq" id="WP_006940799.1">
    <property type="nucleotide sequence ID" value="NZ_GL538177.1"/>
</dbReference>
<evidence type="ECO:0000259" key="13">
    <source>
        <dbReference type="Pfam" id="PF01210"/>
    </source>
</evidence>
<evidence type="ECO:0000256" key="3">
    <source>
        <dbReference type="ARBA" id="ARBA00022857"/>
    </source>
</evidence>
<feature type="domain" description="Glycerol-3-phosphate dehydrogenase NAD-dependent N-terminal" evidence="13">
    <location>
        <begin position="3"/>
        <end position="156"/>
    </location>
</feature>
<dbReference type="GO" id="GO:0046168">
    <property type="term" value="P:glycerol-3-phosphate catabolic process"/>
    <property type="evidence" value="ECO:0007669"/>
    <property type="project" value="InterPro"/>
</dbReference>
<dbReference type="NCBIfam" id="NF000940">
    <property type="entry name" value="PRK00094.1-2"/>
    <property type="match status" value="1"/>
</dbReference>
<dbReference type="PANTHER" id="PTHR11728">
    <property type="entry name" value="GLYCEROL-3-PHOSPHATE DEHYDROGENASE"/>
    <property type="match status" value="1"/>
</dbReference>
<comment type="similarity">
    <text evidence="1 11">Belongs to the NAD-dependent glycerol-3-phosphate dehydrogenase family.</text>
</comment>
<dbReference type="SUPFAM" id="SSF51735">
    <property type="entry name" value="NAD(P)-binding Rossmann-fold domains"/>
    <property type="match status" value="1"/>
</dbReference>
<evidence type="ECO:0000256" key="8">
    <source>
        <dbReference type="ARBA" id="ARBA00023264"/>
    </source>
</evidence>
<evidence type="ECO:0000256" key="4">
    <source>
        <dbReference type="ARBA" id="ARBA00023002"/>
    </source>
</evidence>
<dbReference type="eggNOG" id="COG0240">
    <property type="taxonomic scope" value="Bacteria"/>
</dbReference>
<dbReference type="HOGENOM" id="CLU_033449_0_2_9"/>
<comment type="caution">
    <text evidence="15">The sequence shown here is derived from an EMBL/GenBank/DDBJ whole genome shotgun (WGS) entry which is preliminary data.</text>
</comment>
<reference evidence="15 16" key="1">
    <citation type="submission" date="2010-08" db="EMBL/GenBank/DDBJ databases">
        <authorList>
            <person name="Weinstock G."/>
            <person name="Sodergren E."/>
            <person name="Clifton S."/>
            <person name="Fulton L."/>
            <person name="Fulton B."/>
            <person name="Courtney L."/>
            <person name="Fronick C."/>
            <person name="Harrison M."/>
            <person name="Strong C."/>
            <person name="Farmer C."/>
            <person name="Delahaunty K."/>
            <person name="Markovic C."/>
            <person name="Hall O."/>
            <person name="Minx P."/>
            <person name="Tomlinson C."/>
            <person name="Mitreva M."/>
            <person name="Hou S."/>
            <person name="Chen J."/>
            <person name="Wollam A."/>
            <person name="Pepin K.H."/>
            <person name="Johnson M."/>
            <person name="Bhonagiri V."/>
            <person name="Zhang X."/>
            <person name="Suruliraj S."/>
            <person name="Warren W."/>
            <person name="Chinwalla A."/>
            <person name="Mardis E.R."/>
            <person name="Wilson R.K."/>
        </authorList>
    </citation>
    <scope>NUCLEOTIDE SEQUENCE [LARGE SCALE GENOMIC DNA]</scope>
    <source>
        <strain evidence="15 16">F0359</strain>
    </source>
</reference>
<gene>
    <name evidence="15" type="ORF">HMPREF9429_00094</name>
</gene>
<dbReference type="EMBL" id="AECS01000003">
    <property type="protein sequence ID" value="EFQ05016.1"/>
    <property type="molecule type" value="Genomic_DNA"/>
</dbReference>
<dbReference type="SUPFAM" id="SSF48179">
    <property type="entry name" value="6-phosphogluconate dehydrogenase C-terminal domain-like"/>
    <property type="match status" value="1"/>
</dbReference>
<evidence type="ECO:0000256" key="11">
    <source>
        <dbReference type="RuleBase" id="RU000437"/>
    </source>
</evidence>
<protein>
    <recommendedName>
        <fullName evidence="12">Glycerol-3-phosphate dehydrogenase</fullName>
        <ecNumber evidence="12">1.1.1.94</ecNumber>
    </recommendedName>
</protein>
<dbReference type="InterPro" id="IPR013328">
    <property type="entry name" value="6PGD_dom2"/>
</dbReference>
<dbReference type="Pfam" id="PF07479">
    <property type="entry name" value="NAD_Gly3P_dh_C"/>
    <property type="match status" value="1"/>
</dbReference>
<proteinExistence type="inferred from homology"/>
<evidence type="ECO:0000256" key="12">
    <source>
        <dbReference type="RuleBase" id="RU000439"/>
    </source>
</evidence>
<dbReference type="Proteomes" id="UP000003195">
    <property type="component" value="Unassembled WGS sequence"/>
</dbReference>
<dbReference type="OrthoDB" id="9812273at2"/>
<dbReference type="PIRSF" id="PIRSF000114">
    <property type="entry name" value="Glycerol-3-P_dh"/>
    <property type="match status" value="1"/>
</dbReference>
<evidence type="ECO:0000256" key="2">
    <source>
        <dbReference type="ARBA" id="ARBA00022516"/>
    </source>
</evidence>
<evidence type="ECO:0000256" key="7">
    <source>
        <dbReference type="ARBA" id="ARBA00023209"/>
    </source>
</evidence>
<evidence type="ECO:0000313" key="16">
    <source>
        <dbReference type="Proteomes" id="UP000003195"/>
    </source>
</evidence>
<evidence type="ECO:0000256" key="9">
    <source>
        <dbReference type="PIRSR" id="PIRSR000114-1"/>
    </source>
</evidence>
<dbReference type="GO" id="GO:0141153">
    <property type="term" value="F:glycerol-3-phosphate dehydrogenase (NADP+) activity"/>
    <property type="evidence" value="ECO:0007669"/>
    <property type="project" value="RHEA"/>
</dbReference>
<dbReference type="InterPro" id="IPR006168">
    <property type="entry name" value="G3P_DH_NAD-dep"/>
</dbReference>
<dbReference type="GO" id="GO:0051287">
    <property type="term" value="F:NAD binding"/>
    <property type="evidence" value="ECO:0007669"/>
    <property type="project" value="InterPro"/>
</dbReference>
<feature type="binding site" evidence="10">
    <location>
        <begin position="7"/>
        <end position="12"/>
    </location>
    <ligand>
        <name>NAD(+)</name>
        <dbReference type="ChEBI" id="CHEBI:57540"/>
    </ligand>
</feature>
<dbReference type="InterPro" id="IPR006109">
    <property type="entry name" value="G3P_DH_NAD-dep_C"/>
</dbReference>
<dbReference type="GO" id="GO:0005829">
    <property type="term" value="C:cytosol"/>
    <property type="evidence" value="ECO:0007669"/>
    <property type="project" value="TreeGrafter"/>
</dbReference>
<dbReference type="Pfam" id="PF01210">
    <property type="entry name" value="NAD_Gly3P_dh_N"/>
    <property type="match status" value="1"/>
</dbReference>
<keyword evidence="4 11" id="KW-0560">Oxidoreductase</keyword>
<accession>E2Z9J0</accession>
<keyword evidence="16" id="KW-1185">Reference proteome</keyword>
<dbReference type="PRINTS" id="PR00077">
    <property type="entry name" value="GPDHDRGNASE"/>
</dbReference>
<organism evidence="15 16">
    <name type="scientific">Megasphaera micronuciformis F0359</name>
    <dbReference type="NCBI Taxonomy" id="706434"/>
    <lineage>
        <taxon>Bacteria</taxon>
        <taxon>Bacillati</taxon>
        <taxon>Bacillota</taxon>
        <taxon>Negativicutes</taxon>
        <taxon>Veillonellales</taxon>
        <taxon>Veillonellaceae</taxon>
        <taxon>Megasphaera</taxon>
    </lineage>
</organism>
<name>E2Z9J0_9FIRM</name>
<keyword evidence="5 10" id="KW-0520">NAD</keyword>
<evidence type="ECO:0000256" key="6">
    <source>
        <dbReference type="ARBA" id="ARBA00023098"/>
    </source>
</evidence>
<dbReference type="Gene3D" id="1.10.1040.10">
    <property type="entry name" value="N-(1-d-carboxylethyl)-l-norvaline Dehydrogenase, domain 2"/>
    <property type="match status" value="1"/>
</dbReference>
<keyword evidence="8" id="KW-1208">Phospholipid metabolism</keyword>
<comment type="catalytic activity">
    <reaction evidence="12">
        <text>sn-glycerol 3-phosphate + NADP(+) = dihydroxyacetone phosphate + NADPH + H(+)</text>
        <dbReference type="Rhea" id="RHEA:11096"/>
        <dbReference type="ChEBI" id="CHEBI:15378"/>
        <dbReference type="ChEBI" id="CHEBI:57597"/>
        <dbReference type="ChEBI" id="CHEBI:57642"/>
        <dbReference type="ChEBI" id="CHEBI:57783"/>
        <dbReference type="ChEBI" id="CHEBI:58349"/>
        <dbReference type="EC" id="1.1.1.94"/>
    </reaction>
</comment>
<dbReference type="InterPro" id="IPR011128">
    <property type="entry name" value="G3P_DH_NAD-dep_N"/>
</dbReference>
<dbReference type="GO" id="GO:0006650">
    <property type="term" value="P:glycerophospholipid metabolic process"/>
    <property type="evidence" value="ECO:0007669"/>
    <property type="project" value="UniProtKB-UniPathway"/>
</dbReference>
<dbReference type="InterPro" id="IPR008927">
    <property type="entry name" value="6-PGluconate_DH-like_C_sf"/>
</dbReference>
<sequence>MNISVLGCGRWGSFHAWYANSIGHKVTLWGRTGSTNLDRLVQTGRNDYLTLSSDILLTDNLQQAVQTADICIVSINAQQFRSLAKRLKKETDLSEKPLVLCMKGLEIGTGKRLSEVASEELGSHAPVAVWVGPGHVQDFVRHMPNCMVISSTRQKLTENLVQTLTGPLIRFYYGRDLLGTEIGAAAKNVMGIAAGMLDGLNYTSLKGALMARGTHELSRLIAAMGGQAMTVYGLSHLGDYEATLFSPYSNNRRFGEEWIKGKQTSYLAEGYYTSEALMNLSEQYKVELPISRTVYEITHKGIDPKAGLESLFLRSLKDE</sequence>
<dbReference type="GO" id="GO:0008654">
    <property type="term" value="P:phospholipid biosynthetic process"/>
    <property type="evidence" value="ECO:0007669"/>
    <property type="project" value="UniProtKB-KW"/>
</dbReference>
<dbReference type="EC" id="1.1.1.94" evidence="12"/>
<dbReference type="UniPathway" id="UPA00940"/>
<evidence type="ECO:0000313" key="15">
    <source>
        <dbReference type="EMBL" id="EFQ05016.1"/>
    </source>
</evidence>
<keyword evidence="3" id="KW-0521">NADP</keyword>
<feature type="domain" description="Glycerol-3-phosphate dehydrogenase NAD-dependent C-terminal" evidence="14">
    <location>
        <begin position="176"/>
        <end position="307"/>
    </location>
</feature>
<dbReference type="STRING" id="706434.HMPREF9429_00094"/>
<keyword evidence="2" id="KW-0444">Lipid biosynthesis</keyword>
<dbReference type="InterPro" id="IPR036291">
    <property type="entry name" value="NAD(P)-bd_dom_sf"/>
</dbReference>
<dbReference type="GO" id="GO:0005975">
    <property type="term" value="P:carbohydrate metabolic process"/>
    <property type="evidence" value="ECO:0007669"/>
    <property type="project" value="InterPro"/>
</dbReference>
<keyword evidence="7" id="KW-0594">Phospholipid biosynthesis</keyword>
<keyword evidence="6" id="KW-0443">Lipid metabolism</keyword>
<dbReference type="Gene3D" id="3.40.50.720">
    <property type="entry name" value="NAD(P)-binding Rossmann-like Domain"/>
    <property type="match status" value="1"/>
</dbReference>